<reference evidence="2" key="1">
    <citation type="journal article" date="2014" name="Nat. Commun.">
        <title>The rainbow trout genome provides novel insights into evolution after whole-genome duplication in vertebrates.</title>
        <authorList>
            <person name="Berthelot C."/>
            <person name="Brunet F."/>
            <person name="Chalopin D."/>
            <person name="Juanchich A."/>
            <person name="Bernard M."/>
            <person name="Noel B."/>
            <person name="Bento P."/>
            <person name="Da Silva C."/>
            <person name="Labadie K."/>
            <person name="Alberti A."/>
            <person name="Aury J.M."/>
            <person name="Louis A."/>
            <person name="Dehais P."/>
            <person name="Bardou P."/>
            <person name="Montfort J."/>
            <person name="Klopp C."/>
            <person name="Cabau C."/>
            <person name="Gaspin C."/>
            <person name="Thorgaard G.H."/>
            <person name="Boussaha M."/>
            <person name="Quillet E."/>
            <person name="Guyomard R."/>
            <person name="Galiana D."/>
            <person name="Bobe J."/>
            <person name="Volff J.N."/>
            <person name="Genet C."/>
            <person name="Wincker P."/>
            <person name="Jaillon O."/>
            <person name="Roest Crollius H."/>
            <person name="Guiguen Y."/>
        </authorList>
    </citation>
    <scope>NUCLEOTIDE SEQUENCE [LARGE SCALE GENOMIC DNA]</scope>
</reference>
<dbReference type="AlphaFoldDB" id="A0A060X160"/>
<feature type="compositionally biased region" description="Low complexity" evidence="1">
    <location>
        <begin position="85"/>
        <end position="94"/>
    </location>
</feature>
<evidence type="ECO:0000256" key="1">
    <source>
        <dbReference type="SAM" id="MobiDB-lite"/>
    </source>
</evidence>
<name>A0A060X160_ONCMY</name>
<gene>
    <name evidence="2" type="ORF">GSONMT00052721001</name>
</gene>
<protein>
    <submittedName>
        <fullName evidence="2">Uncharacterized protein</fullName>
    </submittedName>
</protein>
<feature type="region of interest" description="Disordered" evidence="1">
    <location>
        <begin position="15"/>
        <end position="50"/>
    </location>
</feature>
<proteinExistence type="predicted"/>
<sequence>MLCLVFLTDKIENGGDVYQRRKGPHVDAGSSDSEGQEVGSRQQEGAGQTGSRWRRIILLIVAITIHNIPEPTTSQSVMLSPKPTPATSSPATSS</sequence>
<dbReference type="EMBL" id="FR904885">
    <property type="protein sequence ID" value="CDQ73186.1"/>
    <property type="molecule type" value="Genomic_DNA"/>
</dbReference>
<dbReference type="Proteomes" id="UP000193380">
    <property type="component" value="Unassembled WGS sequence"/>
</dbReference>
<dbReference type="STRING" id="8022.A0A060X160"/>
<evidence type="ECO:0000313" key="3">
    <source>
        <dbReference type="Proteomes" id="UP000193380"/>
    </source>
</evidence>
<organism evidence="2 3">
    <name type="scientific">Oncorhynchus mykiss</name>
    <name type="common">Rainbow trout</name>
    <name type="synonym">Salmo gairdneri</name>
    <dbReference type="NCBI Taxonomy" id="8022"/>
    <lineage>
        <taxon>Eukaryota</taxon>
        <taxon>Metazoa</taxon>
        <taxon>Chordata</taxon>
        <taxon>Craniata</taxon>
        <taxon>Vertebrata</taxon>
        <taxon>Euteleostomi</taxon>
        <taxon>Actinopterygii</taxon>
        <taxon>Neopterygii</taxon>
        <taxon>Teleostei</taxon>
        <taxon>Protacanthopterygii</taxon>
        <taxon>Salmoniformes</taxon>
        <taxon>Salmonidae</taxon>
        <taxon>Salmoninae</taxon>
        <taxon>Oncorhynchus</taxon>
    </lineage>
</organism>
<feature type="region of interest" description="Disordered" evidence="1">
    <location>
        <begin position="71"/>
        <end position="94"/>
    </location>
</feature>
<evidence type="ECO:0000313" key="2">
    <source>
        <dbReference type="EMBL" id="CDQ73186.1"/>
    </source>
</evidence>
<reference evidence="2" key="2">
    <citation type="submission" date="2014-03" db="EMBL/GenBank/DDBJ databases">
        <authorList>
            <person name="Genoscope - CEA"/>
        </authorList>
    </citation>
    <scope>NUCLEOTIDE SEQUENCE</scope>
</reference>
<accession>A0A060X160</accession>
<feature type="compositionally biased region" description="Polar residues" evidence="1">
    <location>
        <begin position="39"/>
        <end position="50"/>
    </location>
</feature>
<dbReference type="PaxDb" id="8022-A0A060X160"/>